<gene>
    <name evidence="3" type="ORF">FPV09_03105</name>
</gene>
<feature type="compositionally biased region" description="Basic and acidic residues" evidence="2">
    <location>
        <begin position="345"/>
        <end position="373"/>
    </location>
</feature>
<dbReference type="Proteomes" id="UP000322631">
    <property type="component" value="Chromosome"/>
</dbReference>
<dbReference type="EMBL" id="CP041932">
    <property type="protein sequence ID" value="QEK14263.1"/>
    <property type="molecule type" value="Genomic_DNA"/>
</dbReference>
<feature type="compositionally biased region" description="Basic and acidic residues" evidence="2">
    <location>
        <begin position="381"/>
        <end position="392"/>
    </location>
</feature>
<sequence length="444" mass="50862">MKMSMKTLLVLFIGALIPLSTAAWAASVNATTTNTTAVSNQTLPVNATNVTNTTPVNITNVTNTTNTSGVQAYNLLVILDKVSDYTAGLMAELNANNVTISNHTLDLYSQAEATRAQAWELYNAGNYSESINASMNALYLYKEVIEELTDYYEEHKEKKMEEEHEYYETIMDAKEELHRAAEYFPYVEKVIAEAKAEGLNVTYVMELYNETKAAYMVVAQDLASGNVTVLKADLEYAEELMDKLEDAVENLSEGIVDAKADEISQAFMEKLQEQMKLMEKLVAMLGNSTINATYLQENLVELQTMYEGFNALVESGQYEEALDMLHDINEELKEIIEDTKEIEKEYKEEKEHEEREEHEKEEREEKEEHKDEKDGEDEYEDDHKEKDEHRDEYTDDESEDDQNGDYEEQDSHDDDNGQHEDSENDSEDREHDGKDEKDESEDDE</sequence>
<keyword evidence="4" id="KW-1185">Reference proteome</keyword>
<reference evidence="3 4" key="1">
    <citation type="submission" date="2019-07" db="EMBL/GenBank/DDBJ databases">
        <title>Complete genome of Thermococcus acidophilus.</title>
        <authorList>
            <person name="Li X."/>
        </authorList>
    </citation>
    <scope>NUCLEOTIDE SEQUENCE [LARGE SCALE GENOMIC DNA]</scope>
    <source>
        <strain evidence="3 4">SY113</strain>
    </source>
</reference>
<name>A0A5C0SIJ8_9EURY</name>
<accession>A0A5C0SIJ8</accession>
<dbReference type="KEGG" id="them:FPV09_03105"/>
<organism evidence="3 4">
    <name type="scientific">Thermococcus aciditolerans</name>
    <dbReference type="NCBI Taxonomy" id="2598455"/>
    <lineage>
        <taxon>Archaea</taxon>
        <taxon>Methanobacteriati</taxon>
        <taxon>Methanobacteriota</taxon>
        <taxon>Thermococci</taxon>
        <taxon>Thermococcales</taxon>
        <taxon>Thermococcaceae</taxon>
        <taxon>Thermococcus</taxon>
    </lineage>
</organism>
<evidence type="ECO:0000313" key="4">
    <source>
        <dbReference type="Proteomes" id="UP000322631"/>
    </source>
</evidence>
<keyword evidence="1" id="KW-0175">Coiled coil</keyword>
<dbReference type="GeneID" id="41608810"/>
<dbReference type="AlphaFoldDB" id="A0A5C0SIJ8"/>
<dbReference type="RefSeq" id="WP_148882345.1">
    <property type="nucleotide sequence ID" value="NZ_CP041932.1"/>
</dbReference>
<proteinExistence type="predicted"/>
<feature type="compositionally biased region" description="Basic and acidic residues" evidence="2">
    <location>
        <begin position="428"/>
        <end position="437"/>
    </location>
</feature>
<feature type="coiled-coil region" evidence="1">
    <location>
        <begin position="227"/>
        <end position="288"/>
    </location>
</feature>
<protein>
    <submittedName>
        <fullName evidence="3">Uncharacterized protein</fullName>
    </submittedName>
</protein>
<evidence type="ECO:0000256" key="1">
    <source>
        <dbReference type="SAM" id="Coils"/>
    </source>
</evidence>
<feature type="compositionally biased region" description="Acidic residues" evidence="2">
    <location>
        <begin position="393"/>
        <end position="413"/>
    </location>
</feature>
<evidence type="ECO:0000313" key="3">
    <source>
        <dbReference type="EMBL" id="QEK14263.1"/>
    </source>
</evidence>
<feature type="region of interest" description="Disordered" evidence="2">
    <location>
        <begin position="345"/>
        <end position="444"/>
    </location>
</feature>
<evidence type="ECO:0000256" key="2">
    <source>
        <dbReference type="SAM" id="MobiDB-lite"/>
    </source>
</evidence>